<dbReference type="EMBL" id="JYDP01000093">
    <property type="protein sequence ID" value="KRZ07985.1"/>
    <property type="molecule type" value="Genomic_DNA"/>
</dbReference>
<comment type="caution">
    <text evidence="1">The sequence shown here is derived from an EMBL/GenBank/DDBJ whole genome shotgun (WGS) entry which is preliminary data.</text>
</comment>
<organism evidence="1 2">
    <name type="scientific">Trichinella zimbabwensis</name>
    <dbReference type="NCBI Taxonomy" id="268475"/>
    <lineage>
        <taxon>Eukaryota</taxon>
        <taxon>Metazoa</taxon>
        <taxon>Ecdysozoa</taxon>
        <taxon>Nematoda</taxon>
        <taxon>Enoplea</taxon>
        <taxon>Dorylaimia</taxon>
        <taxon>Trichinellida</taxon>
        <taxon>Trichinellidae</taxon>
        <taxon>Trichinella</taxon>
    </lineage>
</organism>
<evidence type="ECO:0000313" key="2">
    <source>
        <dbReference type="Proteomes" id="UP000055024"/>
    </source>
</evidence>
<dbReference type="AlphaFoldDB" id="A0A0V1HBU6"/>
<gene>
    <name evidence="1" type="ORF">T11_18231</name>
</gene>
<protein>
    <submittedName>
        <fullName evidence="1">Uncharacterized protein</fullName>
    </submittedName>
</protein>
<dbReference type="Proteomes" id="UP000055024">
    <property type="component" value="Unassembled WGS sequence"/>
</dbReference>
<name>A0A0V1HBU6_9BILA</name>
<keyword evidence="2" id="KW-1185">Reference proteome</keyword>
<evidence type="ECO:0000313" key="1">
    <source>
        <dbReference type="EMBL" id="KRZ07985.1"/>
    </source>
</evidence>
<reference evidence="1 2" key="1">
    <citation type="submission" date="2015-01" db="EMBL/GenBank/DDBJ databases">
        <title>Evolution of Trichinella species and genotypes.</title>
        <authorList>
            <person name="Korhonen P.K."/>
            <person name="Edoardo P."/>
            <person name="Giuseppe L.R."/>
            <person name="Gasser R.B."/>
        </authorList>
    </citation>
    <scope>NUCLEOTIDE SEQUENCE [LARGE SCALE GENOMIC DNA]</scope>
    <source>
        <strain evidence="1">ISS1029</strain>
    </source>
</reference>
<sequence length="74" mass="8917">MQRNTRASERNCIKLKRLDKTVDRIRSFFNSHLRLALNFITLDMRRRVLIKLSNKDQISVSTMRIAFSVWNDYD</sequence>
<proteinExistence type="predicted"/>
<accession>A0A0V1HBU6</accession>